<dbReference type="eggNOG" id="arCOG01013">
    <property type="taxonomic scope" value="Archaea"/>
</dbReference>
<evidence type="ECO:0000256" key="1">
    <source>
        <dbReference type="ARBA" id="ARBA00022980"/>
    </source>
</evidence>
<dbReference type="STRING" id="572478.Vdis_0898"/>
<evidence type="ECO:0000256" key="3">
    <source>
        <dbReference type="HAMAP-Rule" id="MF_00499"/>
    </source>
</evidence>
<evidence type="ECO:0000313" key="5">
    <source>
        <dbReference type="Proteomes" id="UP000006681"/>
    </source>
</evidence>
<proteinExistence type="inferred from homology"/>
<name>E1QPJ2_VULDI</name>
<dbReference type="EMBL" id="CP002100">
    <property type="protein sequence ID" value="ADN50288.1"/>
    <property type="molecule type" value="Genomic_DNA"/>
</dbReference>
<keyword evidence="2 3" id="KW-0687">Ribonucleoprotein</keyword>
<dbReference type="GO" id="GO:0005840">
    <property type="term" value="C:ribosome"/>
    <property type="evidence" value="ECO:0007669"/>
    <property type="project" value="UniProtKB-KW"/>
</dbReference>
<dbReference type="HAMAP" id="MF_00499">
    <property type="entry name" value="Ribosomal_eL13"/>
    <property type="match status" value="1"/>
</dbReference>
<keyword evidence="1 3" id="KW-0689">Ribosomal protein</keyword>
<comment type="similarity">
    <text evidence="3">Belongs to the eukaryotic ribosomal protein eL13 family.</text>
</comment>
<dbReference type="KEGG" id="vdi:Vdis_0898"/>
<dbReference type="Proteomes" id="UP000006681">
    <property type="component" value="Chromosome"/>
</dbReference>
<reference evidence="5" key="2">
    <citation type="journal article" date="2010" name="Stand. Genomic Sci.">
        <title>Complete genome sequence of Vulcanisaeta distributa type strain (IC-017T).</title>
        <authorList>
            <person name="Mavromatis K."/>
            <person name="Sikorski J."/>
            <person name="Pabst E."/>
            <person name="Teshima H."/>
            <person name="Lapidus A."/>
            <person name="Lucas S."/>
            <person name="Nolan M."/>
            <person name="Glavina Del Rio T."/>
            <person name="Cheng J."/>
            <person name="Bruce D."/>
            <person name="Goodwin L."/>
            <person name="Pitluck S."/>
            <person name="Liolios K."/>
            <person name="Ivanova N."/>
            <person name="Mikhailova N."/>
            <person name="Pati A."/>
            <person name="Chen A."/>
            <person name="Palaniappan K."/>
            <person name="Land M."/>
            <person name="Hauser L."/>
            <person name="Chang Y."/>
            <person name="Jeffries C."/>
            <person name="Rohde M."/>
            <person name="Spring S."/>
            <person name="Goker M."/>
            <person name="Wirth R."/>
            <person name="Woyke T."/>
            <person name="Bristow J."/>
            <person name="Eisen J."/>
            <person name="Markowitz V."/>
            <person name="Hugenholtz P."/>
            <person name="Klenk H."/>
            <person name="Kyrpides N."/>
        </authorList>
    </citation>
    <scope>NUCLEOTIDE SEQUENCE [LARGE SCALE GENOMIC DNA]</scope>
    <source>
        <strain evidence="5">DSM 14429 / JCM 11212 / NBRC 100878 / IC-017</strain>
    </source>
</reference>
<dbReference type="GO" id="GO:0006412">
    <property type="term" value="P:translation"/>
    <property type="evidence" value="ECO:0007669"/>
    <property type="project" value="UniProtKB-UniRule"/>
</dbReference>
<dbReference type="eggNOG" id="arCOG04209">
    <property type="taxonomic scope" value="Archaea"/>
</dbReference>
<dbReference type="AlphaFoldDB" id="E1QPJ2"/>
<protein>
    <recommendedName>
        <fullName evidence="3">Large ribosomal subunit protein eL13</fullName>
    </recommendedName>
</protein>
<dbReference type="HOGENOM" id="CLU_1674077_0_0_2"/>
<organism evidence="4 5">
    <name type="scientific">Vulcanisaeta distributa (strain DSM 14429 / JCM 11212 / NBRC 100878 / IC-017)</name>
    <dbReference type="NCBI Taxonomy" id="572478"/>
    <lineage>
        <taxon>Archaea</taxon>
        <taxon>Thermoproteota</taxon>
        <taxon>Thermoprotei</taxon>
        <taxon>Thermoproteales</taxon>
        <taxon>Thermoproteaceae</taxon>
        <taxon>Vulcanisaeta</taxon>
    </lineage>
</organism>
<dbReference type="GO" id="GO:0003735">
    <property type="term" value="F:structural constituent of ribosome"/>
    <property type="evidence" value="ECO:0007669"/>
    <property type="project" value="InterPro"/>
</dbReference>
<evidence type="ECO:0000313" key="4">
    <source>
        <dbReference type="EMBL" id="ADN50288.1"/>
    </source>
</evidence>
<dbReference type="InterPro" id="IPR001380">
    <property type="entry name" value="Ribosomal_eL13"/>
</dbReference>
<accession>E1QPJ2</accession>
<gene>
    <name evidence="3" type="primary">rpl13e</name>
    <name evidence="4" type="ordered locus">Vdis_0898</name>
</gene>
<keyword evidence="5" id="KW-1185">Reference proteome</keyword>
<reference evidence="4 5" key="1">
    <citation type="journal article" date="2010" name="Stand. Genomic Sci.">
        <title>Complete genome sequence of Vulcanisaeta distributa type strain (IC-017).</title>
        <authorList>
            <person name="Mavromatis K."/>
            <person name="Sikorski J."/>
            <person name="Pabst E."/>
            <person name="Teshima H."/>
            <person name="Lapidus A."/>
            <person name="Lucas S."/>
            <person name="Nolan M."/>
            <person name="Glavina Del Rio T."/>
            <person name="Cheng J.F."/>
            <person name="Bruce D."/>
            <person name="Goodwin L."/>
            <person name="Pitluck S."/>
            <person name="Liolios K."/>
            <person name="Ivanova N."/>
            <person name="Mikhailova N."/>
            <person name="Pati A."/>
            <person name="Chen A."/>
            <person name="Palaniappan K."/>
            <person name="Land M."/>
            <person name="Hauser L."/>
            <person name="Chang Y.J."/>
            <person name="Jeffries C.D."/>
            <person name="Rohde M."/>
            <person name="Spring S."/>
            <person name="Goker M."/>
            <person name="Wirth R."/>
            <person name="Woyke T."/>
            <person name="Bristow J."/>
            <person name="Eisen J.A."/>
            <person name="Markowitz V."/>
            <person name="Hugenholtz P."/>
            <person name="Klenk H.P."/>
            <person name="Kyrpides N.C."/>
        </authorList>
    </citation>
    <scope>NUCLEOTIDE SEQUENCE [LARGE SCALE GENOMIC DNA]</scope>
    <source>
        <strain evidence="5">DSM 14429 / JCM 11212 / NBRC 100878 / IC-017</strain>
    </source>
</reference>
<sequence>MSGINTYKGGIDYVHGMSQSTQPPVLPPPDPLVKRPRLISSGGVLGNEWRVGRGYSVGEVRAVGLTVDEARILGIKVDTNRDTVWDINVQRLKDWLNKIIKGEALPPEPALPKVIKIKRKRGRVFRALTPAGRKMRGLVSVGLRETHAHKWKKKARERAEKRRHEAIRAKGGH</sequence>
<dbReference type="Pfam" id="PF01294">
    <property type="entry name" value="Ribosomal_L13e"/>
    <property type="match status" value="1"/>
</dbReference>
<dbReference type="GO" id="GO:1990904">
    <property type="term" value="C:ribonucleoprotein complex"/>
    <property type="evidence" value="ECO:0007669"/>
    <property type="project" value="UniProtKB-KW"/>
</dbReference>
<evidence type="ECO:0000256" key="2">
    <source>
        <dbReference type="ARBA" id="ARBA00023274"/>
    </source>
</evidence>